<dbReference type="FunFam" id="3.40.50.300:FF:000991">
    <property type="entry name" value="Dephospho-CoA kinase"/>
    <property type="match status" value="1"/>
</dbReference>
<dbReference type="InterPro" id="IPR027417">
    <property type="entry name" value="P-loop_NTPase"/>
</dbReference>
<dbReference type="PROSITE" id="PS51219">
    <property type="entry name" value="DPCK"/>
    <property type="match status" value="1"/>
</dbReference>
<dbReference type="CDD" id="cd02022">
    <property type="entry name" value="DPCK"/>
    <property type="match status" value="1"/>
</dbReference>
<gene>
    <name evidence="8" type="primary">coaE</name>
    <name evidence="10" type="ORF">C0189_04130</name>
</gene>
<keyword evidence="6 8" id="KW-0067">ATP-binding</keyword>
<dbReference type="GO" id="GO:0004140">
    <property type="term" value="F:dephospho-CoA kinase activity"/>
    <property type="evidence" value="ECO:0007669"/>
    <property type="project" value="UniProtKB-UniRule"/>
</dbReference>
<comment type="similarity">
    <text evidence="1 8">Belongs to the CoaE family.</text>
</comment>
<evidence type="ECO:0000256" key="4">
    <source>
        <dbReference type="ARBA" id="ARBA00022741"/>
    </source>
</evidence>
<keyword evidence="2 8" id="KW-0963">Cytoplasm</keyword>
<feature type="binding site" evidence="8">
    <location>
        <begin position="12"/>
        <end position="17"/>
    </location>
    <ligand>
        <name>ATP</name>
        <dbReference type="ChEBI" id="CHEBI:30616"/>
    </ligand>
</feature>
<keyword evidence="7 8" id="KW-0173">Coenzyme A biosynthesis</keyword>
<comment type="catalytic activity">
    <reaction evidence="8">
        <text>3'-dephospho-CoA + ATP = ADP + CoA + H(+)</text>
        <dbReference type="Rhea" id="RHEA:18245"/>
        <dbReference type="ChEBI" id="CHEBI:15378"/>
        <dbReference type="ChEBI" id="CHEBI:30616"/>
        <dbReference type="ChEBI" id="CHEBI:57287"/>
        <dbReference type="ChEBI" id="CHEBI:57328"/>
        <dbReference type="ChEBI" id="CHEBI:456216"/>
        <dbReference type="EC" id="2.7.1.24"/>
    </reaction>
</comment>
<evidence type="ECO:0000256" key="9">
    <source>
        <dbReference type="NCBIfam" id="TIGR00152"/>
    </source>
</evidence>
<dbReference type="InterPro" id="IPR001977">
    <property type="entry name" value="Depp_CoAkinase"/>
</dbReference>
<comment type="caution">
    <text evidence="10">The sequence shown here is derived from an EMBL/GenBank/DDBJ whole genome shotgun (WGS) entry which is preliminary data.</text>
</comment>
<sequence length="201" mass="23038">MLKVIGLTGNIASGKSSVSNILKDLGAKIIDMDDIAKEIQNLNYRGVLDKIRETFGDSVFQNGNMLDRRALGKIVFSNKNMLEKLNSIMIPVMTERLLEELEKAKRKGFDVVIVDAAILIEANWDRFVDEVWVVYTPKELQVRRLMERENIDKELALERVSSQMPIEEKIKRANVVIDNSGDFNELRNKVLELWERVKSST</sequence>
<keyword evidence="3 8" id="KW-0808">Transferase</keyword>
<dbReference type="EC" id="2.7.1.24" evidence="8 9"/>
<evidence type="ECO:0000256" key="2">
    <source>
        <dbReference type="ARBA" id="ARBA00022490"/>
    </source>
</evidence>
<keyword evidence="5 8" id="KW-0418">Kinase</keyword>
<dbReference type="PANTHER" id="PTHR10695">
    <property type="entry name" value="DEPHOSPHO-COA KINASE-RELATED"/>
    <property type="match status" value="1"/>
</dbReference>
<name>A0A2J6WDS1_9BACT</name>
<comment type="subcellular location">
    <subcellularLocation>
        <location evidence="8">Cytoplasm</location>
    </subcellularLocation>
</comment>
<evidence type="ECO:0000256" key="5">
    <source>
        <dbReference type="ARBA" id="ARBA00022777"/>
    </source>
</evidence>
<dbReference type="HAMAP" id="MF_00376">
    <property type="entry name" value="Dephospho_CoA_kinase"/>
    <property type="match status" value="1"/>
</dbReference>
<dbReference type="Proteomes" id="UP000237040">
    <property type="component" value="Unassembled WGS sequence"/>
</dbReference>
<dbReference type="NCBIfam" id="TIGR00152">
    <property type="entry name" value="dephospho-CoA kinase"/>
    <property type="match status" value="1"/>
</dbReference>
<dbReference type="PANTHER" id="PTHR10695:SF46">
    <property type="entry name" value="BIFUNCTIONAL COENZYME A SYNTHASE-RELATED"/>
    <property type="match status" value="1"/>
</dbReference>
<dbReference type="GO" id="GO:0005524">
    <property type="term" value="F:ATP binding"/>
    <property type="evidence" value="ECO:0007669"/>
    <property type="project" value="UniProtKB-UniRule"/>
</dbReference>
<dbReference type="AlphaFoldDB" id="A0A2J6WDS1"/>
<comment type="pathway">
    <text evidence="8">Cofactor biosynthesis; coenzyme A biosynthesis; CoA from (R)-pantothenate: step 5/5.</text>
</comment>
<evidence type="ECO:0000313" key="11">
    <source>
        <dbReference type="Proteomes" id="UP000237040"/>
    </source>
</evidence>
<evidence type="ECO:0000313" key="10">
    <source>
        <dbReference type="EMBL" id="PMP66902.1"/>
    </source>
</evidence>
<dbReference type="Pfam" id="PF01121">
    <property type="entry name" value="CoaE"/>
    <property type="match status" value="1"/>
</dbReference>
<organism evidence="10 11">
    <name type="scientific">Caldisericum exile</name>
    <dbReference type="NCBI Taxonomy" id="693075"/>
    <lineage>
        <taxon>Bacteria</taxon>
        <taxon>Pseudomonadati</taxon>
        <taxon>Caldisericota/Cryosericota group</taxon>
        <taxon>Caldisericota</taxon>
        <taxon>Caldisericia</taxon>
        <taxon>Caldisericales</taxon>
        <taxon>Caldisericaceae</taxon>
        <taxon>Caldisericum</taxon>
    </lineage>
</organism>
<proteinExistence type="inferred from homology"/>
<keyword evidence="4 8" id="KW-0547">Nucleotide-binding</keyword>
<evidence type="ECO:0000256" key="6">
    <source>
        <dbReference type="ARBA" id="ARBA00022840"/>
    </source>
</evidence>
<dbReference type="Gene3D" id="3.40.50.300">
    <property type="entry name" value="P-loop containing nucleotide triphosphate hydrolases"/>
    <property type="match status" value="1"/>
</dbReference>
<reference evidence="10 11" key="1">
    <citation type="submission" date="2018-01" db="EMBL/GenBank/DDBJ databases">
        <title>Metagenomic assembled genomes from two thermal pools in the Uzon Caldera, Kamchatka, Russia.</title>
        <authorList>
            <person name="Wilkins L."/>
            <person name="Ettinger C."/>
        </authorList>
    </citation>
    <scope>NUCLEOTIDE SEQUENCE [LARGE SCALE GENOMIC DNA]</scope>
    <source>
        <strain evidence="10">ZAV-07</strain>
    </source>
</reference>
<accession>A0A2J6WDS1</accession>
<dbReference type="GO" id="GO:0005737">
    <property type="term" value="C:cytoplasm"/>
    <property type="evidence" value="ECO:0007669"/>
    <property type="project" value="UniProtKB-SubCell"/>
</dbReference>
<evidence type="ECO:0000256" key="1">
    <source>
        <dbReference type="ARBA" id="ARBA00009018"/>
    </source>
</evidence>
<protein>
    <recommendedName>
        <fullName evidence="8 9">Dephospho-CoA kinase</fullName>
        <ecNumber evidence="8 9">2.7.1.24</ecNumber>
    </recommendedName>
    <alternativeName>
        <fullName evidence="8">Dephosphocoenzyme A kinase</fullName>
    </alternativeName>
</protein>
<comment type="function">
    <text evidence="8">Catalyzes the phosphorylation of the 3'-hydroxyl group of dephosphocoenzyme A to form coenzyme A.</text>
</comment>
<dbReference type="SUPFAM" id="SSF52540">
    <property type="entry name" value="P-loop containing nucleoside triphosphate hydrolases"/>
    <property type="match status" value="1"/>
</dbReference>
<evidence type="ECO:0000256" key="8">
    <source>
        <dbReference type="HAMAP-Rule" id="MF_00376"/>
    </source>
</evidence>
<evidence type="ECO:0000256" key="7">
    <source>
        <dbReference type="ARBA" id="ARBA00022993"/>
    </source>
</evidence>
<dbReference type="GO" id="GO:0015937">
    <property type="term" value="P:coenzyme A biosynthetic process"/>
    <property type="evidence" value="ECO:0007669"/>
    <property type="project" value="UniProtKB-UniRule"/>
</dbReference>
<dbReference type="UniPathway" id="UPA00241">
    <property type="reaction ID" value="UER00356"/>
</dbReference>
<dbReference type="EMBL" id="PNIL01000061">
    <property type="protein sequence ID" value="PMP66902.1"/>
    <property type="molecule type" value="Genomic_DNA"/>
</dbReference>
<evidence type="ECO:0000256" key="3">
    <source>
        <dbReference type="ARBA" id="ARBA00022679"/>
    </source>
</evidence>